<evidence type="ECO:0000313" key="2">
    <source>
        <dbReference type="Proteomes" id="UP000325636"/>
    </source>
</evidence>
<accession>A0A5J5LU07</accession>
<gene>
    <name evidence="1" type="ORF">EZJ55_12295</name>
</gene>
<dbReference type="AlphaFoldDB" id="A0A5J5LU07"/>
<protein>
    <submittedName>
        <fullName evidence="1">Uncharacterized protein</fullName>
    </submittedName>
</protein>
<dbReference type="EMBL" id="SRLN01000012">
    <property type="protein sequence ID" value="KAB0241234.1"/>
    <property type="molecule type" value="Genomic_DNA"/>
</dbReference>
<sequence>MNNVKTLKAARINLDFVGWMRISLTGYIEKYKISRGITKEKYGSYLNNEAVSKTRSCLVFLRKSVSGHGMSIVKVY</sequence>
<proteinExistence type="predicted"/>
<dbReference type="Proteomes" id="UP000325636">
    <property type="component" value="Unassembled WGS sequence"/>
</dbReference>
<comment type="caution">
    <text evidence="1">The sequence shown here is derived from an EMBL/GenBank/DDBJ whole genome shotgun (WGS) entry which is preliminary data.</text>
</comment>
<reference evidence="2" key="1">
    <citation type="submission" date="2019-04" db="EMBL/GenBank/DDBJ databases">
        <title>Microviridin 1777: A Toxic Chymotrypsin Inhibitor Discovered by a Metabologenomic Approach.</title>
        <authorList>
            <person name="Sieber S."/>
            <person name="Grendelmeier S.M."/>
            <person name="Harris L.A."/>
            <person name="Mitchell D.A."/>
            <person name="Gademann K."/>
        </authorList>
    </citation>
    <scope>NUCLEOTIDE SEQUENCE [LARGE SCALE GENOMIC DNA]</scope>
    <source>
        <strain evidence="2">EAWAG127a</strain>
    </source>
</reference>
<evidence type="ECO:0000313" key="1">
    <source>
        <dbReference type="EMBL" id="KAB0241234.1"/>
    </source>
</evidence>
<name>A0A5J5LU07_MICAE</name>
<organism evidence="1 2">
    <name type="scientific">Microcystis aeruginosa EAWAG127a</name>
    <dbReference type="NCBI Taxonomy" id="2529855"/>
    <lineage>
        <taxon>Bacteria</taxon>
        <taxon>Bacillati</taxon>
        <taxon>Cyanobacteriota</taxon>
        <taxon>Cyanophyceae</taxon>
        <taxon>Oscillatoriophycideae</taxon>
        <taxon>Chroococcales</taxon>
        <taxon>Microcystaceae</taxon>
        <taxon>Microcystis</taxon>
    </lineage>
</organism>
<dbReference type="RefSeq" id="WP_150976572.1">
    <property type="nucleotide sequence ID" value="NZ_SRLN01000012.1"/>
</dbReference>